<dbReference type="InterPro" id="IPR042529">
    <property type="entry name" value="IF_2B-like_C"/>
</dbReference>
<feature type="site" description="Transition state stabilizer" evidence="2">
    <location>
        <position position="168"/>
    </location>
</feature>
<gene>
    <name evidence="3" type="primary">mtnA</name>
    <name evidence="4" type="ORF">ENT92_02800</name>
    <name evidence="3" type="ORF">ENU14_01645</name>
</gene>
<dbReference type="FunFam" id="3.40.50.10470:FF:000006">
    <property type="entry name" value="Methylthioribose-1-phosphate isomerase"/>
    <property type="match status" value="1"/>
</dbReference>
<keyword evidence="2" id="KW-0028">Amino-acid biosynthesis</keyword>
<dbReference type="InterPro" id="IPR000649">
    <property type="entry name" value="IF-2B-related"/>
</dbReference>
<dbReference type="GO" id="GO:0019509">
    <property type="term" value="P:L-methionine salvage from methylthioadenosine"/>
    <property type="evidence" value="ECO:0007669"/>
    <property type="project" value="UniProtKB-UniRule"/>
</dbReference>
<feature type="binding site" evidence="2">
    <location>
        <begin position="258"/>
        <end position="259"/>
    </location>
    <ligand>
        <name>substrate</name>
    </ligand>
</feature>
<dbReference type="NCBIfam" id="TIGR00512">
    <property type="entry name" value="salvage_mtnA"/>
    <property type="match status" value="1"/>
</dbReference>
<feature type="active site" description="Proton donor" evidence="2">
    <location>
        <position position="248"/>
    </location>
</feature>
<organism evidence="3">
    <name type="scientific">Staphylothermus marinus</name>
    <dbReference type="NCBI Taxonomy" id="2280"/>
    <lineage>
        <taxon>Archaea</taxon>
        <taxon>Thermoproteota</taxon>
        <taxon>Thermoprotei</taxon>
        <taxon>Desulfurococcales</taxon>
        <taxon>Desulfurococcaceae</taxon>
        <taxon>Staphylothermus</taxon>
    </lineage>
</organism>
<comment type="catalytic activity">
    <reaction evidence="2">
        <text>5-(methylsulfanyl)-alpha-D-ribose 1-phosphate = 5-(methylsulfanyl)-D-ribulose 1-phosphate</text>
        <dbReference type="Rhea" id="RHEA:19989"/>
        <dbReference type="ChEBI" id="CHEBI:58533"/>
        <dbReference type="ChEBI" id="CHEBI:58548"/>
        <dbReference type="EC" id="5.3.1.23"/>
    </reaction>
</comment>
<comment type="caution">
    <text evidence="3">The sequence shown here is derived from an EMBL/GenBank/DDBJ whole genome shotgun (WGS) entry which is preliminary data.</text>
</comment>
<name>A0A7C4D6Q5_STAMA</name>
<dbReference type="InterPro" id="IPR005251">
    <property type="entry name" value="IF-M1Pi"/>
</dbReference>
<dbReference type="NCBIfam" id="TIGR00524">
    <property type="entry name" value="eIF-2B_rel"/>
    <property type="match status" value="1"/>
</dbReference>
<evidence type="ECO:0000313" key="4">
    <source>
        <dbReference type="EMBL" id="HGU65128.1"/>
    </source>
</evidence>
<dbReference type="GO" id="GO:0046523">
    <property type="term" value="F:S-methyl-5-thioribose-1-phosphate isomerase activity"/>
    <property type="evidence" value="ECO:0007669"/>
    <property type="project" value="UniProtKB-UniRule"/>
</dbReference>
<dbReference type="EMBL" id="DTBJ01000016">
    <property type="protein sequence ID" value="HGM58281.1"/>
    <property type="molecule type" value="Genomic_DNA"/>
</dbReference>
<dbReference type="Pfam" id="PF01008">
    <property type="entry name" value="IF-2B"/>
    <property type="match status" value="1"/>
</dbReference>
<dbReference type="FunFam" id="1.20.120.420:FF:000003">
    <property type="entry name" value="Methylthioribose-1-phosphate isomerase"/>
    <property type="match status" value="1"/>
</dbReference>
<dbReference type="InterPro" id="IPR027363">
    <property type="entry name" value="M1Pi_N"/>
</dbReference>
<dbReference type="InterPro" id="IPR011559">
    <property type="entry name" value="Initiation_fac_2B_a/b/d"/>
</dbReference>
<proteinExistence type="inferred from homology"/>
<dbReference type="AlphaFoldDB" id="A0A7C4D6Q5"/>
<comment type="similarity">
    <text evidence="2">Belongs to the EIF-2B alpha/beta/delta subunits family. MtnA subfamily.</text>
</comment>
<keyword evidence="1 2" id="KW-0413">Isomerase</keyword>
<dbReference type="EC" id="5.3.1.23" evidence="2"/>
<comment type="function">
    <text evidence="2">Catalyzes the interconversion of methylthioribose-1-phosphate (MTR-1-P) into methylthioribulose-1-phosphate (MTRu-1-P).</text>
</comment>
<evidence type="ECO:0000313" key="3">
    <source>
        <dbReference type="EMBL" id="HGM58281.1"/>
    </source>
</evidence>
<feature type="binding site" evidence="2">
    <location>
        <begin position="55"/>
        <end position="57"/>
    </location>
    <ligand>
        <name>substrate</name>
    </ligand>
</feature>
<dbReference type="Gene3D" id="1.20.120.420">
    <property type="entry name" value="translation initiation factor eif-2b, domain 1"/>
    <property type="match status" value="1"/>
</dbReference>
<evidence type="ECO:0000256" key="2">
    <source>
        <dbReference type="HAMAP-Rule" id="MF_01678"/>
    </source>
</evidence>
<dbReference type="EMBL" id="DTAN01000110">
    <property type="protein sequence ID" value="HGU65128.1"/>
    <property type="molecule type" value="Genomic_DNA"/>
</dbReference>
<reference evidence="3" key="1">
    <citation type="journal article" date="2020" name="mSystems">
        <title>Genome- and Community-Level Interaction Insights into Carbon Utilization and Element Cycling Functions of Hydrothermarchaeota in Hydrothermal Sediment.</title>
        <authorList>
            <person name="Zhou Z."/>
            <person name="Liu Y."/>
            <person name="Xu W."/>
            <person name="Pan J."/>
            <person name="Luo Z.H."/>
            <person name="Li M."/>
        </authorList>
    </citation>
    <scope>NUCLEOTIDE SEQUENCE [LARGE SCALE GENOMIC DNA]</scope>
    <source>
        <strain evidence="4">SpSt-622</strain>
        <strain evidence="3">SpSt-642</strain>
    </source>
</reference>
<dbReference type="InterPro" id="IPR037171">
    <property type="entry name" value="NagB/RpiA_transferase-like"/>
</dbReference>
<dbReference type="HAMAP" id="MF_01678">
    <property type="entry name" value="Salvage_MtnA"/>
    <property type="match status" value="1"/>
</dbReference>
<feature type="binding site" evidence="2">
    <location>
        <position position="98"/>
    </location>
    <ligand>
        <name>substrate</name>
    </ligand>
</feature>
<sequence>MNSYKYPLKVRAVWWNSDKKELCWINTLKLPFTVETVCSNDIDRIVKAIVNMEIRGAPAIGVAAALAVAAHAHRISSLNIECFYDEIEKAISKLWRTRPTAYNLFWALSRLRNIIVKAKNNGLTQEEVVELIEREALNILNEDIEANIRIGEYGQELVPSNATILTHCNAGALATAGFGTALSIIRIAHYLGKNISVVATETRPVLQGARLTTWELWIEGIPVKLITDNMVGYIMRKRLVDLVVVGADRITRDGYVVNKIGTYMIALCAKRNNIPFYVAAPITTIDINSTINDIVIEERVEDEVKKISGYSITLDDIPALNYAFDITDPDLVTAIITDRGIVKPPFSENLVKIVDKRIN</sequence>
<dbReference type="PANTHER" id="PTHR43475:SF1">
    <property type="entry name" value="METHYLTHIORIBOSE-1-PHOSPHATE ISOMERASE"/>
    <property type="match status" value="1"/>
</dbReference>
<dbReference type="NCBIfam" id="NF004326">
    <property type="entry name" value="PRK05720.1"/>
    <property type="match status" value="1"/>
</dbReference>
<dbReference type="PANTHER" id="PTHR43475">
    <property type="entry name" value="METHYLTHIORIBOSE-1-PHOSPHATE ISOMERASE"/>
    <property type="match status" value="1"/>
</dbReference>
<dbReference type="SUPFAM" id="SSF100950">
    <property type="entry name" value="NagB/RpiA/CoA transferase-like"/>
    <property type="match status" value="1"/>
</dbReference>
<feature type="binding site" evidence="2">
    <location>
        <position position="207"/>
    </location>
    <ligand>
        <name>substrate</name>
    </ligand>
</feature>
<protein>
    <recommendedName>
        <fullName evidence="2">Putative methylthioribose-1-phosphate isomerase</fullName>
        <shortName evidence="2">M1Pi</shortName>
        <shortName evidence="2">MTR-1-P isomerase</shortName>
        <ecNumber evidence="2">5.3.1.23</ecNumber>
    </recommendedName>
    <alternativeName>
        <fullName evidence="2">MTNA-like protein</fullName>
        <shortName evidence="2">aMTNA</shortName>
    </alternativeName>
    <alternativeName>
        <fullName evidence="2">S-methyl-5-thioribose-1-phosphate isomerase</fullName>
    </alternativeName>
</protein>
<accession>A0A7C4D6Q5</accession>
<evidence type="ECO:0000256" key="1">
    <source>
        <dbReference type="ARBA" id="ARBA00023235"/>
    </source>
</evidence>
<dbReference type="Gene3D" id="3.40.50.10470">
    <property type="entry name" value="Translation initiation factor eif-2b, domain 2"/>
    <property type="match status" value="1"/>
</dbReference>
<keyword evidence="2" id="KW-0486">Methionine biosynthesis</keyword>